<comment type="caution">
    <text evidence="15">The sequence shown here is derived from an EMBL/GenBank/DDBJ whole genome shotgun (WGS) entry which is preliminary data.</text>
</comment>
<dbReference type="AlphaFoldDB" id="A3I0V0"/>
<keyword evidence="8 12" id="KW-0460">Magnesium</keyword>
<dbReference type="STRING" id="388413.ALPR1_15744"/>
<dbReference type="Gene3D" id="3.30.930.10">
    <property type="entry name" value="Bira Bifunctional Protein, Domain 2"/>
    <property type="match status" value="1"/>
</dbReference>
<dbReference type="GO" id="GO:0004824">
    <property type="term" value="F:lysine-tRNA ligase activity"/>
    <property type="evidence" value="ECO:0007669"/>
    <property type="project" value="UniProtKB-UniRule"/>
</dbReference>
<dbReference type="HAMAP" id="MF_00252">
    <property type="entry name" value="Lys_tRNA_synth_class2"/>
    <property type="match status" value="1"/>
</dbReference>
<evidence type="ECO:0000256" key="10">
    <source>
        <dbReference type="ARBA" id="ARBA00023146"/>
    </source>
</evidence>
<dbReference type="InterPro" id="IPR002313">
    <property type="entry name" value="Lys-tRNA-ligase_II"/>
</dbReference>
<dbReference type="EMBL" id="CM001023">
    <property type="protein sequence ID" value="EAZ80096.1"/>
    <property type="molecule type" value="Genomic_DNA"/>
</dbReference>
<dbReference type="FunFam" id="2.40.50.140:FF:000024">
    <property type="entry name" value="Lysine--tRNA ligase"/>
    <property type="match status" value="1"/>
</dbReference>
<keyword evidence="4 12" id="KW-0436">Ligase</keyword>
<feature type="domain" description="Aminoacyl-transfer RNA synthetases class-II family profile" evidence="14">
    <location>
        <begin position="183"/>
        <end position="500"/>
    </location>
</feature>
<comment type="catalytic activity">
    <reaction evidence="11 12 13">
        <text>tRNA(Lys) + L-lysine + ATP = L-lysyl-tRNA(Lys) + AMP + diphosphate</text>
        <dbReference type="Rhea" id="RHEA:20792"/>
        <dbReference type="Rhea" id="RHEA-COMP:9696"/>
        <dbReference type="Rhea" id="RHEA-COMP:9697"/>
        <dbReference type="ChEBI" id="CHEBI:30616"/>
        <dbReference type="ChEBI" id="CHEBI:32551"/>
        <dbReference type="ChEBI" id="CHEBI:33019"/>
        <dbReference type="ChEBI" id="CHEBI:78442"/>
        <dbReference type="ChEBI" id="CHEBI:78529"/>
        <dbReference type="ChEBI" id="CHEBI:456215"/>
        <dbReference type="EC" id="6.1.1.6"/>
    </reaction>
</comment>
<dbReference type="SUPFAM" id="SSF55681">
    <property type="entry name" value="Class II aaRS and biotin synthetases"/>
    <property type="match status" value="1"/>
</dbReference>
<comment type="subunit">
    <text evidence="12">Homodimer.</text>
</comment>
<feature type="binding site" evidence="12">
    <location>
        <position position="419"/>
    </location>
    <ligand>
        <name>Mg(2+)</name>
        <dbReference type="ChEBI" id="CHEBI:18420"/>
        <label>2</label>
    </ligand>
</feature>
<feature type="binding site" evidence="12">
    <location>
        <position position="412"/>
    </location>
    <ligand>
        <name>Mg(2+)</name>
        <dbReference type="ChEBI" id="CHEBI:18420"/>
        <label>1</label>
    </ligand>
</feature>
<dbReference type="GO" id="GO:0000287">
    <property type="term" value="F:magnesium ion binding"/>
    <property type="evidence" value="ECO:0007669"/>
    <property type="project" value="UniProtKB-UniRule"/>
</dbReference>
<keyword evidence="16" id="KW-1185">Reference proteome</keyword>
<dbReference type="EMBL" id="AAXU02000001">
    <property type="protein sequence ID" value="EAZ80096.1"/>
    <property type="molecule type" value="Genomic_DNA"/>
</dbReference>
<dbReference type="Proteomes" id="UP000003919">
    <property type="component" value="Chromosome"/>
</dbReference>
<dbReference type="InterPro" id="IPR004364">
    <property type="entry name" value="Aa-tRNA-synt_II"/>
</dbReference>
<organism evidence="15 16">
    <name type="scientific">Algoriphagus machipongonensis</name>
    <dbReference type="NCBI Taxonomy" id="388413"/>
    <lineage>
        <taxon>Bacteria</taxon>
        <taxon>Pseudomonadati</taxon>
        <taxon>Bacteroidota</taxon>
        <taxon>Cytophagia</taxon>
        <taxon>Cytophagales</taxon>
        <taxon>Cyclobacteriaceae</taxon>
        <taxon>Algoriphagus</taxon>
    </lineage>
</organism>
<evidence type="ECO:0000256" key="3">
    <source>
        <dbReference type="ARBA" id="ARBA00022490"/>
    </source>
</evidence>
<dbReference type="Pfam" id="PF01336">
    <property type="entry name" value="tRNA_anti-codon"/>
    <property type="match status" value="1"/>
</dbReference>
<keyword evidence="7 12" id="KW-0067">ATP-binding</keyword>
<evidence type="ECO:0000256" key="12">
    <source>
        <dbReference type="HAMAP-Rule" id="MF_00252"/>
    </source>
</evidence>
<dbReference type="OrthoDB" id="9801152at2"/>
<dbReference type="Gene3D" id="2.40.50.140">
    <property type="entry name" value="Nucleic acid-binding proteins"/>
    <property type="match status" value="1"/>
</dbReference>
<evidence type="ECO:0000256" key="5">
    <source>
        <dbReference type="ARBA" id="ARBA00022723"/>
    </source>
</evidence>
<dbReference type="eggNOG" id="COG1190">
    <property type="taxonomic scope" value="Bacteria"/>
</dbReference>
<dbReference type="PRINTS" id="PR00982">
    <property type="entry name" value="TRNASYNTHLYS"/>
</dbReference>
<comment type="subcellular location">
    <subcellularLocation>
        <location evidence="1 12">Cytoplasm</location>
    </subcellularLocation>
</comment>
<evidence type="ECO:0000256" key="9">
    <source>
        <dbReference type="ARBA" id="ARBA00022917"/>
    </source>
</evidence>
<dbReference type="InterPro" id="IPR045864">
    <property type="entry name" value="aa-tRNA-synth_II/BPL/LPL"/>
</dbReference>
<dbReference type="GO" id="GO:0005829">
    <property type="term" value="C:cytosol"/>
    <property type="evidence" value="ECO:0007669"/>
    <property type="project" value="TreeGrafter"/>
</dbReference>
<accession>A3I0V0</accession>
<feature type="binding site" evidence="12">
    <location>
        <position position="419"/>
    </location>
    <ligand>
        <name>Mg(2+)</name>
        <dbReference type="ChEBI" id="CHEBI:18420"/>
        <label>1</label>
    </ligand>
</feature>
<dbReference type="GO" id="GO:0006430">
    <property type="term" value="P:lysyl-tRNA aminoacylation"/>
    <property type="evidence" value="ECO:0007669"/>
    <property type="project" value="UniProtKB-UniRule"/>
</dbReference>
<dbReference type="PANTHER" id="PTHR42918:SF15">
    <property type="entry name" value="LYSINE--TRNA LIGASE, CHLOROPLASTIC_MITOCHONDRIAL"/>
    <property type="match status" value="1"/>
</dbReference>
<dbReference type="SUPFAM" id="SSF50249">
    <property type="entry name" value="Nucleic acid-binding proteins"/>
    <property type="match status" value="1"/>
</dbReference>
<dbReference type="Pfam" id="PF00152">
    <property type="entry name" value="tRNA-synt_2"/>
    <property type="match status" value="1"/>
</dbReference>
<comment type="similarity">
    <text evidence="2 12">Belongs to the class-II aminoacyl-tRNA synthetase family.</text>
</comment>
<dbReference type="InterPro" id="IPR012340">
    <property type="entry name" value="NA-bd_OB-fold"/>
</dbReference>
<keyword evidence="5 12" id="KW-0479">Metal-binding</keyword>
<keyword evidence="6 12" id="KW-0547">Nucleotide-binding</keyword>
<evidence type="ECO:0000256" key="2">
    <source>
        <dbReference type="ARBA" id="ARBA00008226"/>
    </source>
</evidence>
<evidence type="ECO:0000313" key="15">
    <source>
        <dbReference type="EMBL" id="EAZ80096.1"/>
    </source>
</evidence>
<dbReference type="PROSITE" id="PS50862">
    <property type="entry name" value="AA_TRNA_LIGASE_II"/>
    <property type="match status" value="1"/>
</dbReference>
<keyword evidence="10 12" id="KW-0030">Aminoacyl-tRNA synthetase</keyword>
<keyword evidence="3 12" id="KW-0963">Cytoplasm</keyword>
<dbReference type="GO" id="GO:0005524">
    <property type="term" value="F:ATP binding"/>
    <property type="evidence" value="ECO:0007669"/>
    <property type="project" value="UniProtKB-UniRule"/>
</dbReference>
<evidence type="ECO:0000256" key="4">
    <source>
        <dbReference type="ARBA" id="ARBA00022598"/>
    </source>
</evidence>
<dbReference type="InterPro" id="IPR004365">
    <property type="entry name" value="NA-bd_OB_tRNA"/>
</dbReference>
<dbReference type="InterPro" id="IPR044136">
    <property type="entry name" value="Lys-tRNA-ligase_II_N"/>
</dbReference>
<evidence type="ECO:0000256" key="1">
    <source>
        <dbReference type="ARBA" id="ARBA00004496"/>
    </source>
</evidence>
<reference evidence="15 16" key="1">
    <citation type="journal article" date="2011" name="J. Bacteriol.">
        <title>Complete genome sequence of Algoriphagus sp. PR1, bacterial prey of a colony-forming choanoflagellate.</title>
        <authorList>
            <person name="Alegado R.A."/>
            <person name="Ferriera S."/>
            <person name="Nusbaum C."/>
            <person name="Young S.K."/>
            <person name="Zeng Q."/>
            <person name="Imamovic A."/>
            <person name="Fairclough S.R."/>
            <person name="King N."/>
        </authorList>
    </citation>
    <scope>NUCLEOTIDE SEQUENCE [LARGE SCALE GENOMIC DNA]</scope>
    <source>
        <strain evidence="15 16">PR1</strain>
    </source>
</reference>
<name>A3I0V0_9BACT</name>
<comment type="cofactor">
    <cofactor evidence="12 13">
        <name>Mg(2+)</name>
        <dbReference type="ChEBI" id="CHEBI:18420"/>
    </cofactor>
    <text evidence="12 13">Binds 3 Mg(2+) ions per subunit.</text>
</comment>
<evidence type="ECO:0000259" key="14">
    <source>
        <dbReference type="PROSITE" id="PS50862"/>
    </source>
</evidence>
<proteinExistence type="inferred from homology"/>
<dbReference type="NCBIfam" id="TIGR00499">
    <property type="entry name" value="lysS_bact"/>
    <property type="match status" value="1"/>
</dbReference>
<keyword evidence="9 12" id="KW-0648">Protein biosynthesis</keyword>
<dbReference type="InterPro" id="IPR006195">
    <property type="entry name" value="aa-tRNA-synth_II"/>
</dbReference>
<dbReference type="FunFam" id="3.30.930.10:FF:000238">
    <property type="entry name" value="Lysine--tRNA ligase"/>
    <property type="match status" value="1"/>
</dbReference>
<evidence type="ECO:0000256" key="13">
    <source>
        <dbReference type="RuleBase" id="RU000336"/>
    </source>
</evidence>
<dbReference type="CDD" id="cd04322">
    <property type="entry name" value="LysRS_N"/>
    <property type="match status" value="1"/>
</dbReference>
<gene>
    <name evidence="12" type="primary">lysS</name>
    <name evidence="15" type="ORF">ALPR1_15744</name>
</gene>
<dbReference type="GO" id="GO:0000049">
    <property type="term" value="F:tRNA binding"/>
    <property type="evidence" value="ECO:0007669"/>
    <property type="project" value="TreeGrafter"/>
</dbReference>
<dbReference type="RefSeq" id="WP_008201928.1">
    <property type="nucleotide sequence ID" value="NZ_CM001023.1"/>
</dbReference>
<evidence type="ECO:0000256" key="7">
    <source>
        <dbReference type="ARBA" id="ARBA00022840"/>
    </source>
</evidence>
<dbReference type="CDD" id="cd00775">
    <property type="entry name" value="LysRS_core"/>
    <property type="match status" value="1"/>
</dbReference>
<dbReference type="NCBIfam" id="NF001756">
    <property type="entry name" value="PRK00484.1"/>
    <property type="match status" value="1"/>
</dbReference>
<evidence type="ECO:0000256" key="6">
    <source>
        <dbReference type="ARBA" id="ARBA00022741"/>
    </source>
</evidence>
<dbReference type="EC" id="6.1.1.6" evidence="12"/>
<dbReference type="HOGENOM" id="CLU_008255_6_0_10"/>
<evidence type="ECO:0000256" key="8">
    <source>
        <dbReference type="ARBA" id="ARBA00022842"/>
    </source>
</evidence>
<sequence>MQLLSEQELERRKDREELMRLGINPYPAEAFPINVTAEDIHRNYENRKNDYKSISIAGRLMSRRIMGSASFAEIQDSTGRLQIYVRRDDICTEEDKTLYNTVFKKLLGIGDFIGVKGYIFTTQTGEISLHVTELTLLSKSVKPLPVVKRDEDGNVHDGFTDPELRYRQRYVDLTVNPEVKATFKTRSKIISTMRRYFDDHGWLEVETPILQAVHGGAAARPFATHHNTLDMPLFLRIANELYLKRLIVGGFDGVYEFGKMFRNEGMDRTHNPEFTSMEIYVAYKDYVWMMEMVEELIEQVTESIHGKTKIKVGANEIEFAGPYRRLTMYDSIKEYAGIDVSKMDEEGLRKVCSEMGIAVDDSMGKGKLVDEIFGEKVEANLIQPTYITDYPIEMTPLAKKHRTEPGLVERFELFVNGKEIANAYTELNDPIDQRERFEDQLKLAARGDDEAMAMDTDFLRALEYGMPPTSGLGIGIDRLTMLLTNKTTIQEVLFFPQMRPEKKQVEMTEEEKVIFELLKAESPASLPDLKAKAGLSNKKWDVSMKGLTGKGVAKVTKEGDTLTVSLVD</sequence>
<evidence type="ECO:0000256" key="11">
    <source>
        <dbReference type="ARBA" id="ARBA00048573"/>
    </source>
</evidence>
<dbReference type="PANTHER" id="PTHR42918">
    <property type="entry name" value="LYSYL-TRNA SYNTHETASE"/>
    <property type="match status" value="1"/>
</dbReference>
<evidence type="ECO:0000313" key="16">
    <source>
        <dbReference type="Proteomes" id="UP000003919"/>
    </source>
</evidence>
<protein>
    <recommendedName>
        <fullName evidence="12">Lysine--tRNA ligase</fullName>
        <ecNumber evidence="12">6.1.1.6</ecNumber>
    </recommendedName>
    <alternativeName>
        <fullName evidence="12">Lysyl-tRNA synthetase</fullName>
        <shortName evidence="12">LysRS</shortName>
    </alternativeName>
</protein>
<dbReference type="InterPro" id="IPR018149">
    <property type="entry name" value="Lys-tRNA-synth_II_C"/>
</dbReference>